<gene>
    <name evidence="1" type="ORF">UV8b_05542</name>
</gene>
<protein>
    <submittedName>
        <fullName evidence="1">Uncharacterized protein</fullName>
    </submittedName>
</protein>
<evidence type="ECO:0000313" key="2">
    <source>
        <dbReference type="Proteomes" id="UP000027002"/>
    </source>
</evidence>
<dbReference type="KEGG" id="uvi:66066319"/>
<dbReference type="Proteomes" id="UP000027002">
    <property type="component" value="Chromosome 4"/>
</dbReference>
<accession>A0A8E5HU58</accession>
<dbReference type="GeneID" id="66066319"/>
<organism evidence="1 2">
    <name type="scientific">Ustilaginoidea virens</name>
    <name type="common">Rice false smut fungus</name>
    <name type="synonym">Villosiclava virens</name>
    <dbReference type="NCBI Taxonomy" id="1159556"/>
    <lineage>
        <taxon>Eukaryota</taxon>
        <taxon>Fungi</taxon>
        <taxon>Dikarya</taxon>
        <taxon>Ascomycota</taxon>
        <taxon>Pezizomycotina</taxon>
        <taxon>Sordariomycetes</taxon>
        <taxon>Hypocreomycetidae</taxon>
        <taxon>Hypocreales</taxon>
        <taxon>Clavicipitaceae</taxon>
        <taxon>Ustilaginoidea</taxon>
    </lineage>
</organism>
<dbReference type="RefSeq" id="XP_042998972.1">
    <property type="nucleotide sequence ID" value="XM_043143039.1"/>
</dbReference>
<reference evidence="1" key="1">
    <citation type="submission" date="2020-03" db="EMBL/GenBank/DDBJ databases">
        <title>A mixture of massive structural variations and highly conserved coding sequences in Ustilaginoidea virens genome.</title>
        <authorList>
            <person name="Zhang K."/>
            <person name="Zhao Z."/>
            <person name="Zhang Z."/>
            <person name="Li Y."/>
            <person name="Hsiang T."/>
            <person name="Sun W."/>
        </authorList>
    </citation>
    <scope>NUCLEOTIDE SEQUENCE</scope>
    <source>
        <strain evidence="1">UV-8b</strain>
    </source>
</reference>
<dbReference type="EMBL" id="CP072756">
    <property type="protein sequence ID" value="QUC21299.1"/>
    <property type="molecule type" value="Genomic_DNA"/>
</dbReference>
<sequence>MPSVIIMLVTRADVSAPGASASFMMILVAATKERLEQAMMGADKREEIEADDVGHVWGGPTYELVGPIRAATSGAIRAQIQGLGPRAPEARR</sequence>
<name>A0A8E5HU58_USTVR</name>
<evidence type="ECO:0000313" key="1">
    <source>
        <dbReference type="EMBL" id="QUC21299.1"/>
    </source>
</evidence>
<proteinExistence type="predicted"/>
<dbReference type="AlphaFoldDB" id="A0A8E5HU58"/>
<keyword evidence="2" id="KW-1185">Reference proteome</keyword>